<accession>A0ABS0GND4</accession>
<dbReference type="EMBL" id="JADPUN010000030">
    <property type="protein sequence ID" value="MBF9127554.1"/>
    <property type="molecule type" value="Genomic_DNA"/>
</dbReference>
<gene>
    <name evidence="1" type="ORF">I0C86_00870</name>
</gene>
<dbReference type="RefSeq" id="WP_196199219.1">
    <property type="nucleotide sequence ID" value="NZ_JADPUN010000030.1"/>
</dbReference>
<protein>
    <submittedName>
        <fullName evidence="1">Uncharacterized protein</fullName>
    </submittedName>
</protein>
<sequence length="209" mass="23698">MDSLSPEPDLEAVTLRYVLGQPEHVGGSRRYLELLHGNFTALPEEQRGPFLRAMRDDARQISDVELEFMLQPGEMIDWRDRLTAAWLIGFDRRTRFRAVLAELLLGSELVYAGQGYCFALTRFGQPEDATILAAYLDRYLPRTDRHYNQPDAMGGLLHLDYLLGTAQAARFLGPDGPWSRSAFGGRDPMSRADRMAVLCDIAEWIMTTE</sequence>
<proteinExistence type="predicted"/>
<dbReference type="Pfam" id="PF19463">
    <property type="entry name" value="DUF6000"/>
    <property type="match status" value="1"/>
</dbReference>
<name>A0ABS0GND4_9ACTN</name>
<evidence type="ECO:0000313" key="2">
    <source>
        <dbReference type="Proteomes" id="UP000638560"/>
    </source>
</evidence>
<keyword evidence="2" id="KW-1185">Reference proteome</keyword>
<organism evidence="1 2">
    <name type="scientific">Plantactinospora alkalitolerans</name>
    <dbReference type="NCBI Taxonomy" id="2789879"/>
    <lineage>
        <taxon>Bacteria</taxon>
        <taxon>Bacillati</taxon>
        <taxon>Actinomycetota</taxon>
        <taxon>Actinomycetes</taxon>
        <taxon>Micromonosporales</taxon>
        <taxon>Micromonosporaceae</taxon>
        <taxon>Plantactinospora</taxon>
    </lineage>
</organism>
<dbReference type="Proteomes" id="UP000638560">
    <property type="component" value="Unassembled WGS sequence"/>
</dbReference>
<evidence type="ECO:0000313" key="1">
    <source>
        <dbReference type="EMBL" id="MBF9127554.1"/>
    </source>
</evidence>
<comment type="caution">
    <text evidence="1">The sequence shown here is derived from an EMBL/GenBank/DDBJ whole genome shotgun (WGS) entry which is preliminary data.</text>
</comment>
<reference evidence="1 2" key="1">
    <citation type="submission" date="2020-11" db="EMBL/GenBank/DDBJ databases">
        <title>A novel isolate from a Black sea contaminated sediment with potential to produce alkanes: Plantactinospora alkalitolerans sp. nov.</title>
        <authorList>
            <person name="Carro L."/>
            <person name="Veyisoglu A."/>
            <person name="Guven K."/>
            <person name="Schumann P."/>
            <person name="Klenk H.-P."/>
            <person name="Sahin N."/>
        </authorList>
    </citation>
    <scope>NUCLEOTIDE SEQUENCE [LARGE SCALE GENOMIC DNA]</scope>
    <source>
        <strain evidence="1 2">S1510</strain>
    </source>
</reference>
<dbReference type="InterPro" id="IPR046042">
    <property type="entry name" value="DUF6000"/>
</dbReference>